<keyword evidence="9 15" id="KW-0808">Transferase</keyword>
<comment type="catalytic activity">
    <reaction evidence="14 15">
        <text>sn-glycerol 3-phosphate + an acyl-CoA = a 1-acyl-sn-glycero-3-phosphate + CoA</text>
        <dbReference type="Rhea" id="RHEA:15325"/>
        <dbReference type="ChEBI" id="CHEBI:57287"/>
        <dbReference type="ChEBI" id="CHEBI:57597"/>
        <dbReference type="ChEBI" id="CHEBI:57970"/>
        <dbReference type="ChEBI" id="CHEBI:58342"/>
        <dbReference type="EC" id="2.3.1.15"/>
    </reaction>
</comment>
<dbReference type="GO" id="GO:0004366">
    <property type="term" value="F:glycerol-3-phosphate O-acyltransferase activity"/>
    <property type="evidence" value="ECO:0007669"/>
    <property type="project" value="UniProtKB-UniRule"/>
</dbReference>
<evidence type="ECO:0000256" key="8">
    <source>
        <dbReference type="ARBA" id="ARBA00022516"/>
    </source>
</evidence>
<keyword evidence="8 15" id="KW-0444">Lipid biosynthesis</keyword>
<dbReference type="PIRSF" id="PIRSF000437">
    <property type="entry name" value="GPAT_DHAPAT"/>
    <property type="match status" value="1"/>
</dbReference>
<keyword evidence="18" id="KW-1185">Reference proteome</keyword>
<dbReference type="AlphaFoldDB" id="A0A1H7QQV0"/>
<evidence type="ECO:0000256" key="5">
    <source>
        <dbReference type="ARBA" id="ARBA00013113"/>
    </source>
</evidence>
<evidence type="ECO:0000256" key="9">
    <source>
        <dbReference type="ARBA" id="ARBA00022679"/>
    </source>
</evidence>
<evidence type="ECO:0000256" key="10">
    <source>
        <dbReference type="ARBA" id="ARBA00023136"/>
    </source>
</evidence>
<comment type="similarity">
    <text evidence="4 15">Belongs to the GPAT/DAPAT family.</text>
</comment>
<comment type="subcellular location">
    <subcellularLocation>
        <location evidence="1 15">Cell membrane</location>
        <topology evidence="1 15">Peripheral membrane protein</topology>
        <orientation evidence="1 15">Cytoplasmic side</orientation>
    </subcellularLocation>
</comment>
<evidence type="ECO:0000313" key="18">
    <source>
        <dbReference type="Proteomes" id="UP000199297"/>
    </source>
</evidence>
<accession>A0A1H7QQV0</accession>
<keyword evidence="7 15" id="KW-1003">Cell membrane</keyword>
<dbReference type="UniPathway" id="UPA00557">
    <property type="reaction ID" value="UER00612"/>
</dbReference>
<evidence type="ECO:0000256" key="3">
    <source>
        <dbReference type="ARBA" id="ARBA00005189"/>
    </source>
</evidence>
<evidence type="ECO:0000256" key="15">
    <source>
        <dbReference type="HAMAP-Rule" id="MF_00393"/>
    </source>
</evidence>
<evidence type="ECO:0000256" key="12">
    <source>
        <dbReference type="ARBA" id="ARBA00023264"/>
    </source>
</evidence>
<dbReference type="InterPro" id="IPR028354">
    <property type="entry name" value="GPAT_PlsB"/>
</dbReference>
<dbReference type="NCBIfam" id="NF003441">
    <property type="entry name" value="PRK04974.1"/>
    <property type="match status" value="1"/>
</dbReference>
<keyword evidence="15" id="KW-0443">Lipid metabolism</keyword>
<dbReference type="InterPro" id="IPR045520">
    <property type="entry name" value="GPAT/DHAPAT_C"/>
</dbReference>
<dbReference type="Pfam" id="PF19277">
    <property type="entry name" value="GPAT_C"/>
    <property type="match status" value="1"/>
</dbReference>
<dbReference type="EMBL" id="FOBI01000012">
    <property type="protein sequence ID" value="SEL50088.1"/>
    <property type="molecule type" value="Genomic_DNA"/>
</dbReference>
<dbReference type="CDD" id="cd07993">
    <property type="entry name" value="LPLAT_DHAPAT-like"/>
    <property type="match status" value="1"/>
</dbReference>
<comment type="pathway">
    <text evidence="3">Lipid metabolism.</text>
</comment>
<reference evidence="18" key="1">
    <citation type="submission" date="2016-10" db="EMBL/GenBank/DDBJ databases">
        <authorList>
            <person name="Varghese N."/>
            <person name="Submissions S."/>
        </authorList>
    </citation>
    <scope>NUCLEOTIDE SEQUENCE [LARGE SCALE GENOMIC DNA]</scope>
    <source>
        <strain evidence="18">CGMCC 1.9127</strain>
    </source>
</reference>
<evidence type="ECO:0000256" key="4">
    <source>
        <dbReference type="ARBA" id="ARBA00007937"/>
    </source>
</evidence>
<evidence type="ECO:0000256" key="13">
    <source>
        <dbReference type="ARBA" id="ARBA00023315"/>
    </source>
</evidence>
<evidence type="ECO:0000256" key="14">
    <source>
        <dbReference type="ARBA" id="ARBA00048427"/>
    </source>
</evidence>
<keyword evidence="10 15" id="KW-0472">Membrane</keyword>
<evidence type="ECO:0000259" key="16">
    <source>
        <dbReference type="SMART" id="SM00563"/>
    </source>
</evidence>
<dbReference type="PIRSF" id="PIRSF500064">
    <property type="entry name" value="GPAT"/>
    <property type="match status" value="1"/>
</dbReference>
<dbReference type="SMART" id="SM00563">
    <property type="entry name" value="PlsC"/>
    <property type="match status" value="1"/>
</dbReference>
<dbReference type="HAMAP" id="MF_00393">
    <property type="entry name" value="Glyc3P_acyltrans"/>
    <property type="match status" value="1"/>
</dbReference>
<dbReference type="InterPro" id="IPR002123">
    <property type="entry name" value="Plipid/glycerol_acylTrfase"/>
</dbReference>
<evidence type="ECO:0000313" key="17">
    <source>
        <dbReference type="EMBL" id="SEL50088.1"/>
    </source>
</evidence>
<dbReference type="GO" id="GO:0006631">
    <property type="term" value="P:fatty acid metabolic process"/>
    <property type="evidence" value="ECO:0007669"/>
    <property type="project" value="TreeGrafter"/>
</dbReference>
<dbReference type="STRING" id="641665.GCA_002104455_01104"/>
<dbReference type="OrthoDB" id="335193at2"/>
<evidence type="ECO:0000256" key="2">
    <source>
        <dbReference type="ARBA" id="ARBA00004765"/>
    </source>
</evidence>
<gene>
    <name evidence="15" type="primary">plsB</name>
    <name evidence="17" type="ORF">SAMN05216262_11264</name>
</gene>
<proteinExistence type="inferred from homology"/>
<dbReference type="PANTHER" id="PTHR12563:SF17">
    <property type="entry name" value="DIHYDROXYACETONE PHOSPHATE ACYLTRANSFERASE"/>
    <property type="match status" value="1"/>
</dbReference>
<comment type="domain">
    <text evidence="15">The HXXXXD motif is essential for acyltransferase activity and may constitute the binding site for the phosphate moiety of the glycerol-3-phosphate.</text>
</comment>
<name>A0A1H7QQV0_9GAMM</name>
<keyword evidence="13 15" id="KW-0012">Acyltransferase</keyword>
<dbReference type="EC" id="2.3.1.15" evidence="5 15"/>
<dbReference type="NCBIfam" id="TIGR03703">
    <property type="entry name" value="plsB"/>
    <property type="match status" value="1"/>
</dbReference>
<evidence type="ECO:0000256" key="1">
    <source>
        <dbReference type="ARBA" id="ARBA00004413"/>
    </source>
</evidence>
<dbReference type="InterPro" id="IPR041728">
    <property type="entry name" value="GPAT/DHAPAT_LPLAT"/>
</dbReference>
<evidence type="ECO:0000256" key="11">
    <source>
        <dbReference type="ARBA" id="ARBA00023209"/>
    </source>
</evidence>
<organism evidence="17 18">
    <name type="scientific">Colwellia chukchiensis</name>
    <dbReference type="NCBI Taxonomy" id="641665"/>
    <lineage>
        <taxon>Bacteria</taxon>
        <taxon>Pseudomonadati</taxon>
        <taxon>Pseudomonadota</taxon>
        <taxon>Gammaproteobacteria</taxon>
        <taxon>Alteromonadales</taxon>
        <taxon>Colwelliaceae</taxon>
        <taxon>Colwellia</taxon>
    </lineage>
</organism>
<dbReference type="InterPro" id="IPR022284">
    <property type="entry name" value="GPAT/DHAPAT"/>
</dbReference>
<dbReference type="Pfam" id="PF01553">
    <property type="entry name" value="Acyltransferase"/>
    <property type="match status" value="1"/>
</dbReference>
<evidence type="ECO:0000256" key="6">
    <source>
        <dbReference type="ARBA" id="ARBA00013432"/>
    </source>
</evidence>
<evidence type="ECO:0000256" key="7">
    <source>
        <dbReference type="ARBA" id="ARBA00022475"/>
    </source>
</evidence>
<dbReference type="GO" id="GO:0005886">
    <property type="term" value="C:plasma membrane"/>
    <property type="evidence" value="ECO:0007669"/>
    <property type="project" value="UniProtKB-SubCell"/>
</dbReference>
<comment type="pathway">
    <text evidence="2 15">Phospholipid metabolism; CDP-diacylglycerol biosynthesis; CDP-diacylglycerol from sn-glycerol 3-phosphate: step 1/3.</text>
</comment>
<dbReference type="PANTHER" id="PTHR12563">
    <property type="entry name" value="GLYCEROL-3-PHOSPHATE ACYLTRANSFERASE"/>
    <property type="match status" value="1"/>
</dbReference>
<feature type="domain" description="Phospholipid/glycerol acyltransferase" evidence="16">
    <location>
        <begin position="306"/>
        <end position="433"/>
    </location>
</feature>
<sequence>MLAIRKFFYLLLRLPVALLVRCRVVADEKISNGQLNAEQPVFYVLRHQSASDVLSLRIACKKAQLPDPLSPVEVDGQTRSRLLFLAKPTALLQWRKTAKTSAIAQGFELLSAHASNEQLDAQLIPANVIWGRTPTKEKNNTNVGTLLADQESPTWLRKFFIVLFLGRHTMVRFSEAISFRQMADQHGSNEASARKLMRIARFHFHRQTIAATGPRLMHRQQMFKNLLVNPAIQRVINEEIKNKNISEAEAKKQALAIMDEIAGDYRDVTVRLGERILGWLWKRLYRDIKVNQAERLRNLAQEGHEIIYLPCHRSHMDYLLLTYVIYQQGLVTPRIAAGINLNFWPAGPIFRKAGAFFIRRSFKGNRLYSTIFREYLSLLFERGYSVKYYAEGGRSRTGRLLTPKTGMLAMTIQSLLRGINRPLTIVPVYLGYEHVMEVGTYHKELSGSQKKGESIVGVIKAIRSLRNYGNGYVNFGEPININQFLNQDVPDWKQAIDPIDPQKPSWLNPSVNKLAQQVMTNINQCAALNGVALVALILHATENKALSKIELIEQIDFFLALQHAAPYHNELTLPSESGAAILEHVISLDKLTVNQDSLGEIISLTDSAVLELRYYRNNILHTFIVPSLVCRFLERNAKVAETALISQIQRLVQLLKSDMFLWQNDDIVAQQTLAICHHLQQHNIAKQSKSGFWSLCAEDDKRAKVRLVAECVNETMQRVAIISSLLTQLAPIKKSSLDEKVLVIAQRLSVLNNISAPEFIDKKAQSTLIAAMREQGYIDLDDNGQLVASNSLSQLRASISNLVEIEVLQSIIP</sequence>
<keyword evidence="12 15" id="KW-1208">Phospholipid metabolism</keyword>
<dbReference type="RefSeq" id="WP_085285486.1">
    <property type="nucleotide sequence ID" value="NZ_FOBI01000012.1"/>
</dbReference>
<dbReference type="Proteomes" id="UP000199297">
    <property type="component" value="Unassembled WGS sequence"/>
</dbReference>
<dbReference type="GO" id="GO:0016024">
    <property type="term" value="P:CDP-diacylglycerol biosynthetic process"/>
    <property type="evidence" value="ECO:0007669"/>
    <property type="project" value="UniProtKB-UniRule"/>
</dbReference>
<dbReference type="SUPFAM" id="SSF69593">
    <property type="entry name" value="Glycerol-3-phosphate (1)-acyltransferase"/>
    <property type="match status" value="1"/>
</dbReference>
<keyword evidence="11 15" id="KW-0594">Phospholipid biosynthesis</keyword>
<feature type="short sequence motif" description="HXXXXD motif" evidence="15">
    <location>
        <begin position="311"/>
        <end position="316"/>
    </location>
</feature>
<protein>
    <recommendedName>
        <fullName evidence="6 15">Glycerol-3-phosphate acyltransferase</fullName>
        <shortName evidence="15">GPAT</shortName>
        <ecNumber evidence="5 15">2.3.1.15</ecNumber>
    </recommendedName>
</protein>